<dbReference type="Pfam" id="PF00005">
    <property type="entry name" value="ABC_tran"/>
    <property type="match status" value="1"/>
</dbReference>
<protein>
    <submittedName>
        <fullName evidence="7">Amino acid ABC transporter ATP-binding protein</fullName>
    </submittedName>
</protein>
<dbReference type="InterPro" id="IPR003593">
    <property type="entry name" value="AAA+_ATPase"/>
</dbReference>
<keyword evidence="4" id="KW-0547">Nucleotide-binding</keyword>
<evidence type="ECO:0000313" key="8">
    <source>
        <dbReference type="Proteomes" id="UP000500806"/>
    </source>
</evidence>
<organism evidence="7 8">
    <name type="scientific">Polynucleobacter antarcticus</name>
    <dbReference type="NCBI Taxonomy" id="1743162"/>
    <lineage>
        <taxon>Bacteria</taxon>
        <taxon>Pseudomonadati</taxon>
        <taxon>Pseudomonadota</taxon>
        <taxon>Betaproteobacteria</taxon>
        <taxon>Burkholderiales</taxon>
        <taxon>Burkholderiaceae</taxon>
        <taxon>Polynucleobacter</taxon>
    </lineage>
</organism>
<dbReference type="Proteomes" id="UP000500806">
    <property type="component" value="Chromosome"/>
</dbReference>
<dbReference type="InterPro" id="IPR017871">
    <property type="entry name" value="ABC_transporter-like_CS"/>
</dbReference>
<dbReference type="PROSITE" id="PS00211">
    <property type="entry name" value="ABC_TRANSPORTER_1"/>
    <property type="match status" value="1"/>
</dbReference>
<dbReference type="EMBL" id="CP028941">
    <property type="protein sequence ID" value="QKM62349.1"/>
    <property type="molecule type" value="Genomic_DNA"/>
</dbReference>
<dbReference type="InterPro" id="IPR027417">
    <property type="entry name" value="P-loop_NTPase"/>
</dbReference>
<evidence type="ECO:0000256" key="5">
    <source>
        <dbReference type="ARBA" id="ARBA00022840"/>
    </source>
</evidence>
<dbReference type="GO" id="GO:0016887">
    <property type="term" value="F:ATP hydrolysis activity"/>
    <property type="evidence" value="ECO:0007669"/>
    <property type="project" value="InterPro"/>
</dbReference>
<evidence type="ECO:0000259" key="6">
    <source>
        <dbReference type="PROSITE" id="PS50893"/>
    </source>
</evidence>
<evidence type="ECO:0000256" key="4">
    <source>
        <dbReference type="ARBA" id="ARBA00022741"/>
    </source>
</evidence>
<proteinExistence type="predicted"/>
<evidence type="ECO:0000256" key="3">
    <source>
        <dbReference type="ARBA" id="ARBA00022519"/>
    </source>
</evidence>
<gene>
    <name evidence="7" type="ORF">DCO16_04285</name>
</gene>
<dbReference type="SMART" id="SM00382">
    <property type="entry name" value="AAA"/>
    <property type="match status" value="1"/>
</dbReference>
<dbReference type="PANTHER" id="PTHR43023:SF4">
    <property type="entry name" value="AMINO ACID ABC TRANSPORTER ATP-BINDING PROTEIN"/>
    <property type="match status" value="1"/>
</dbReference>
<dbReference type="Gene3D" id="3.40.50.300">
    <property type="entry name" value="P-loop containing nucleotide triphosphate hydrolases"/>
    <property type="match status" value="1"/>
</dbReference>
<dbReference type="PROSITE" id="PS50893">
    <property type="entry name" value="ABC_TRANSPORTER_2"/>
    <property type="match status" value="1"/>
</dbReference>
<dbReference type="PANTHER" id="PTHR43023">
    <property type="entry name" value="PROTEIN TRIGALACTOSYLDIACYLGLYCEROL 3, CHLOROPLASTIC"/>
    <property type="match status" value="1"/>
</dbReference>
<dbReference type="SUPFAM" id="SSF52540">
    <property type="entry name" value="P-loop containing nucleoside triphosphate hydrolases"/>
    <property type="match status" value="1"/>
</dbReference>
<evidence type="ECO:0000256" key="2">
    <source>
        <dbReference type="ARBA" id="ARBA00022475"/>
    </source>
</evidence>
<dbReference type="InterPro" id="IPR003439">
    <property type="entry name" value="ABC_transporter-like_ATP-bd"/>
</dbReference>
<keyword evidence="8" id="KW-1185">Reference proteome</keyword>
<evidence type="ECO:0000313" key="7">
    <source>
        <dbReference type="EMBL" id="QKM62349.1"/>
    </source>
</evidence>
<feature type="domain" description="ABC transporter" evidence="6">
    <location>
        <begin position="4"/>
        <end position="238"/>
    </location>
</feature>
<keyword evidence="2" id="KW-1003">Cell membrane</keyword>
<evidence type="ECO:0000256" key="1">
    <source>
        <dbReference type="ARBA" id="ARBA00022448"/>
    </source>
</evidence>
<sequence length="243" mass="27124">MALMEVRDLVKEFDGQTVLSNIHLDLHDGDVRVLMGASGSGKSTLLRCLNRLVEPTSGSILFRGKEVLGPSVDVRELRKQIGFVFQQFALYSHLNVLENVTLGLRKLHGMTPAEAKEKALLELSNFDMTMHQQKYPSQLSGGQKQRVAIARALAMDPAVLVLDEPTSALDPVMSRDVADLINRLHEDGITMICVTHDLHLARNIADKVMFLDQGVIRADDRIEVLSQHSDPQIQAFFQKEQVF</sequence>
<accession>A0A6M9PP62</accession>
<name>A0A6M9PP62_9BURK</name>
<dbReference type="RefSeq" id="WP_173942501.1">
    <property type="nucleotide sequence ID" value="NZ_CBCSCD010000004.1"/>
</dbReference>
<dbReference type="KEGG" id="pani:DCO16_04285"/>
<keyword evidence="3" id="KW-0997">Cell inner membrane</keyword>
<keyword evidence="5 7" id="KW-0067">ATP-binding</keyword>
<reference evidence="7 8" key="1">
    <citation type="submission" date="2018-04" db="EMBL/GenBank/DDBJ databases">
        <title>Polynucleobacter sp. LimPoW16 genome.</title>
        <authorList>
            <person name="Hahn M.W."/>
        </authorList>
    </citation>
    <scope>NUCLEOTIDE SEQUENCE [LARGE SCALE GENOMIC DNA]</scope>
    <source>
        <strain evidence="7 8">LimPoW16</strain>
    </source>
</reference>
<keyword evidence="1" id="KW-0813">Transport</keyword>
<keyword evidence="3" id="KW-0472">Membrane</keyword>
<dbReference type="AlphaFoldDB" id="A0A6M9PP62"/>
<dbReference type="GO" id="GO:0005524">
    <property type="term" value="F:ATP binding"/>
    <property type="evidence" value="ECO:0007669"/>
    <property type="project" value="UniProtKB-KW"/>
</dbReference>